<dbReference type="EMBL" id="JAGKHQ010000011">
    <property type="protein sequence ID" value="KAG7505446.1"/>
    <property type="molecule type" value="Genomic_DNA"/>
</dbReference>
<gene>
    <name evidence="1" type="ORF">JOB18_031714</name>
</gene>
<keyword evidence="2" id="KW-1185">Reference proteome</keyword>
<protein>
    <submittedName>
        <fullName evidence="1">Uncharacterized protein</fullName>
    </submittedName>
</protein>
<evidence type="ECO:0000313" key="2">
    <source>
        <dbReference type="Proteomes" id="UP000693946"/>
    </source>
</evidence>
<organism evidence="1 2">
    <name type="scientific">Solea senegalensis</name>
    <name type="common">Senegalese sole</name>
    <dbReference type="NCBI Taxonomy" id="28829"/>
    <lineage>
        <taxon>Eukaryota</taxon>
        <taxon>Metazoa</taxon>
        <taxon>Chordata</taxon>
        <taxon>Craniata</taxon>
        <taxon>Vertebrata</taxon>
        <taxon>Euteleostomi</taxon>
        <taxon>Actinopterygii</taxon>
        <taxon>Neopterygii</taxon>
        <taxon>Teleostei</taxon>
        <taxon>Neoteleostei</taxon>
        <taxon>Acanthomorphata</taxon>
        <taxon>Carangaria</taxon>
        <taxon>Pleuronectiformes</taxon>
        <taxon>Pleuronectoidei</taxon>
        <taxon>Soleidae</taxon>
        <taxon>Solea</taxon>
    </lineage>
</organism>
<reference evidence="1 2" key="1">
    <citation type="journal article" date="2021" name="Sci. Rep.">
        <title>Chromosome anchoring in Senegalese sole (Solea senegalensis) reveals sex-associated markers and genome rearrangements in flatfish.</title>
        <authorList>
            <person name="Guerrero-Cozar I."/>
            <person name="Gomez-Garrido J."/>
            <person name="Berbel C."/>
            <person name="Martinez-Blanch J.F."/>
            <person name="Alioto T."/>
            <person name="Claros M.G."/>
            <person name="Gagnaire P.A."/>
            <person name="Manchado M."/>
        </authorList>
    </citation>
    <scope>NUCLEOTIDE SEQUENCE [LARGE SCALE GENOMIC DNA]</scope>
    <source>
        <strain evidence="1">Sse05_10M</strain>
    </source>
</reference>
<comment type="caution">
    <text evidence="1">The sequence shown here is derived from an EMBL/GenBank/DDBJ whole genome shotgun (WGS) entry which is preliminary data.</text>
</comment>
<accession>A0AAV6RIX7</accession>
<name>A0AAV6RIX7_SOLSE</name>
<evidence type="ECO:0000313" key="1">
    <source>
        <dbReference type="EMBL" id="KAG7505446.1"/>
    </source>
</evidence>
<dbReference type="Proteomes" id="UP000693946">
    <property type="component" value="Linkage Group LG19"/>
</dbReference>
<sequence length="171" mass="19089">MTYSQKKPSTCVYFYLIHTFSTLLYNREPSHAAASECSCTVPYASKRHVMDCRGSLAQSQTDPSSSSSSSSSCIFNRSGGFAPRWKLAQPNFSEWKWVFESVGTFPHTTMATETFLVNEEPSRGPGMPECFVVSDSYRYYPTHLLNNALVLGLSLLVRGRGKSLILHLMPP</sequence>
<proteinExistence type="predicted"/>
<dbReference type="AlphaFoldDB" id="A0AAV6RIX7"/>